<dbReference type="InterPro" id="IPR038063">
    <property type="entry name" value="Transpep_catalytic_dom"/>
</dbReference>
<feature type="compositionally biased region" description="Low complexity" evidence="7">
    <location>
        <begin position="46"/>
        <end position="85"/>
    </location>
</feature>
<dbReference type="AlphaFoldDB" id="A0A1A9AD79"/>
<dbReference type="GO" id="GO:0005576">
    <property type="term" value="C:extracellular region"/>
    <property type="evidence" value="ECO:0007669"/>
    <property type="project" value="TreeGrafter"/>
</dbReference>
<feature type="active site" description="Nucleophile" evidence="6">
    <location>
        <position position="268"/>
    </location>
</feature>
<keyword evidence="5 6" id="KW-0961">Cell wall biogenesis/degradation</keyword>
<accession>A0A1A9AD79</accession>
<evidence type="ECO:0000259" key="9">
    <source>
        <dbReference type="PROSITE" id="PS52029"/>
    </source>
</evidence>
<dbReference type="GO" id="GO:0018104">
    <property type="term" value="P:peptidoglycan-protein cross-linking"/>
    <property type="evidence" value="ECO:0007669"/>
    <property type="project" value="TreeGrafter"/>
</dbReference>
<dbReference type="InterPro" id="IPR002477">
    <property type="entry name" value="Peptidoglycan-bd-like"/>
</dbReference>
<dbReference type="Pfam" id="PF01471">
    <property type="entry name" value="PG_binding_1"/>
    <property type="match status" value="1"/>
</dbReference>
<dbReference type="PANTHER" id="PTHR30582:SF33">
    <property type="entry name" value="EXPORTED PROTEIN"/>
    <property type="match status" value="1"/>
</dbReference>
<evidence type="ECO:0000256" key="2">
    <source>
        <dbReference type="ARBA" id="ARBA00022679"/>
    </source>
</evidence>
<feature type="signal peptide" evidence="8">
    <location>
        <begin position="1"/>
        <end position="25"/>
    </location>
</feature>
<dbReference type="UniPathway" id="UPA00219"/>
<evidence type="ECO:0000313" key="10">
    <source>
        <dbReference type="EMBL" id="SBT54124.1"/>
    </source>
</evidence>
<dbReference type="Proteomes" id="UP000198765">
    <property type="component" value="Chromosome I"/>
</dbReference>
<keyword evidence="2" id="KW-0808">Transferase</keyword>
<reference evidence="10 11" key="1">
    <citation type="submission" date="2016-06" db="EMBL/GenBank/DDBJ databases">
        <authorList>
            <person name="Kjaerup R.B."/>
            <person name="Dalgaard T.S."/>
            <person name="Juul-Madsen H.R."/>
        </authorList>
    </citation>
    <scope>NUCLEOTIDE SEQUENCE [LARGE SCALE GENOMIC DNA]</scope>
    <source>
        <strain evidence="10 11">DSM 45248</strain>
    </source>
</reference>
<protein>
    <submittedName>
        <fullName evidence="10">Putative peptidoglycan binding domain-containing protein</fullName>
    </submittedName>
</protein>
<dbReference type="Gene3D" id="1.10.101.10">
    <property type="entry name" value="PGBD-like superfamily/PGBD"/>
    <property type="match status" value="1"/>
</dbReference>
<dbReference type="PROSITE" id="PS52029">
    <property type="entry name" value="LD_TPASE"/>
    <property type="match status" value="1"/>
</dbReference>
<gene>
    <name evidence="10" type="ORF">GA0070621_5192</name>
</gene>
<keyword evidence="3 6" id="KW-0133">Cell shape</keyword>
<feature type="active site" description="Proton donor/acceptor" evidence="6">
    <location>
        <position position="252"/>
    </location>
</feature>
<proteinExistence type="predicted"/>
<dbReference type="PROSITE" id="PS51257">
    <property type="entry name" value="PROKAR_LIPOPROTEIN"/>
    <property type="match status" value="1"/>
</dbReference>
<sequence length="298" mass="31029">MKRVRLTVRAVALATVVLVGVGACALDAQGDGTGAAAPVPVGVTETASGASAPAPTPGQPTGSPSAEPSRTAAPEPSATATPKPSRTTSPTAKPKPSASGFTGCPQGEQQRAVEQYLAKLGGFGPVTVDGKQSAADCAAIKKFQLRYGISPAAGRAGATTYDVARRLAGTDVSRCRAGSGLTFCVDLTRQTVWAMRDGKVVMGPTVTRTGMAGYATPTGTYRVGWRNPKEWSNPYEVWLPYWQQFNGGIGFHETTTYLHNGSIGSHGCVNLLHRDAVRLWELGSVGTRVVVFGRRPGT</sequence>
<dbReference type="Pfam" id="PF03734">
    <property type="entry name" value="YkuD"/>
    <property type="match status" value="1"/>
</dbReference>
<dbReference type="GO" id="GO:0071972">
    <property type="term" value="F:peptidoglycan L,D-transpeptidase activity"/>
    <property type="evidence" value="ECO:0007669"/>
    <property type="project" value="TreeGrafter"/>
</dbReference>
<dbReference type="SUPFAM" id="SSF47090">
    <property type="entry name" value="PGBD-like"/>
    <property type="match status" value="1"/>
</dbReference>
<dbReference type="InterPro" id="IPR005490">
    <property type="entry name" value="LD_TPept_cat_dom"/>
</dbReference>
<evidence type="ECO:0000256" key="3">
    <source>
        <dbReference type="ARBA" id="ARBA00022960"/>
    </source>
</evidence>
<evidence type="ECO:0000256" key="1">
    <source>
        <dbReference type="ARBA" id="ARBA00004752"/>
    </source>
</evidence>
<keyword evidence="8" id="KW-0732">Signal</keyword>
<dbReference type="Gene3D" id="2.40.440.10">
    <property type="entry name" value="L,D-transpeptidase catalytic domain-like"/>
    <property type="match status" value="1"/>
</dbReference>
<dbReference type="PATRIC" id="fig|299146.4.peg.5356"/>
<dbReference type="RefSeq" id="WP_091200548.1">
    <property type="nucleotide sequence ID" value="NZ_LT594324.1"/>
</dbReference>
<dbReference type="SUPFAM" id="SSF141523">
    <property type="entry name" value="L,D-transpeptidase catalytic domain-like"/>
    <property type="match status" value="1"/>
</dbReference>
<dbReference type="GO" id="GO:0008360">
    <property type="term" value="P:regulation of cell shape"/>
    <property type="evidence" value="ECO:0007669"/>
    <property type="project" value="UniProtKB-UniRule"/>
</dbReference>
<organism evidence="10 11">
    <name type="scientific">Micromonospora narathiwatensis</name>
    <dbReference type="NCBI Taxonomy" id="299146"/>
    <lineage>
        <taxon>Bacteria</taxon>
        <taxon>Bacillati</taxon>
        <taxon>Actinomycetota</taxon>
        <taxon>Actinomycetes</taxon>
        <taxon>Micromonosporales</taxon>
        <taxon>Micromonosporaceae</taxon>
        <taxon>Micromonospora</taxon>
    </lineage>
</organism>
<dbReference type="CDD" id="cd16913">
    <property type="entry name" value="YkuD_like"/>
    <property type="match status" value="1"/>
</dbReference>
<evidence type="ECO:0000313" key="11">
    <source>
        <dbReference type="Proteomes" id="UP000198765"/>
    </source>
</evidence>
<keyword evidence="4 6" id="KW-0573">Peptidoglycan synthesis</keyword>
<dbReference type="GO" id="GO:0071555">
    <property type="term" value="P:cell wall organization"/>
    <property type="evidence" value="ECO:0007669"/>
    <property type="project" value="UniProtKB-UniRule"/>
</dbReference>
<feature type="domain" description="L,D-TPase catalytic" evidence="9">
    <location>
        <begin position="181"/>
        <end position="292"/>
    </location>
</feature>
<evidence type="ECO:0000256" key="6">
    <source>
        <dbReference type="PROSITE-ProRule" id="PRU01373"/>
    </source>
</evidence>
<dbReference type="OrthoDB" id="8887048at2"/>
<dbReference type="GO" id="GO:0016740">
    <property type="term" value="F:transferase activity"/>
    <property type="evidence" value="ECO:0007669"/>
    <property type="project" value="UniProtKB-KW"/>
</dbReference>
<dbReference type="InterPro" id="IPR036365">
    <property type="entry name" value="PGBD-like_sf"/>
</dbReference>
<evidence type="ECO:0000256" key="4">
    <source>
        <dbReference type="ARBA" id="ARBA00022984"/>
    </source>
</evidence>
<dbReference type="InterPro" id="IPR036366">
    <property type="entry name" value="PGBDSf"/>
</dbReference>
<evidence type="ECO:0000256" key="7">
    <source>
        <dbReference type="SAM" id="MobiDB-lite"/>
    </source>
</evidence>
<comment type="pathway">
    <text evidence="1 6">Cell wall biogenesis; peptidoglycan biosynthesis.</text>
</comment>
<feature type="chain" id="PRO_5008383403" evidence="8">
    <location>
        <begin position="26"/>
        <end position="298"/>
    </location>
</feature>
<dbReference type="EMBL" id="LT594324">
    <property type="protein sequence ID" value="SBT54124.1"/>
    <property type="molecule type" value="Genomic_DNA"/>
</dbReference>
<dbReference type="PANTHER" id="PTHR30582">
    <property type="entry name" value="L,D-TRANSPEPTIDASE"/>
    <property type="match status" value="1"/>
</dbReference>
<feature type="region of interest" description="Disordered" evidence="7">
    <location>
        <begin position="46"/>
        <end position="106"/>
    </location>
</feature>
<evidence type="ECO:0000256" key="5">
    <source>
        <dbReference type="ARBA" id="ARBA00023316"/>
    </source>
</evidence>
<keyword evidence="11" id="KW-1185">Reference proteome</keyword>
<evidence type="ECO:0000256" key="8">
    <source>
        <dbReference type="SAM" id="SignalP"/>
    </source>
</evidence>
<name>A0A1A9AD79_9ACTN</name>
<dbReference type="InterPro" id="IPR050979">
    <property type="entry name" value="LD-transpeptidase"/>
</dbReference>